<dbReference type="EMBL" id="MT630822">
    <property type="protein sequence ID" value="QNO43431.1"/>
    <property type="molecule type" value="Genomic_DNA"/>
</dbReference>
<dbReference type="EMBL" id="MT630891">
    <property type="protein sequence ID" value="QNO44034.1"/>
    <property type="molecule type" value="Genomic_DNA"/>
</dbReference>
<proteinExistence type="predicted"/>
<sequence>MDREEDFGAQSTFLQTKTKMKQNLIPSNFRTCMRVLPVAAIIGRDVIQTQCRKKGSRGSCGYISKGTVFW</sequence>
<name>A0A7G9Y5Z7_9EURY</name>
<protein>
    <submittedName>
        <fullName evidence="1">Uncharacterized protein</fullName>
    </submittedName>
</protein>
<organism evidence="1">
    <name type="scientific">Candidatus Methanogaster sp. ANME-2c ERB4</name>
    <dbReference type="NCBI Taxonomy" id="2759911"/>
    <lineage>
        <taxon>Archaea</taxon>
        <taxon>Methanobacteriati</taxon>
        <taxon>Methanobacteriota</taxon>
        <taxon>Stenosarchaea group</taxon>
        <taxon>Methanomicrobia</taxon>
        <taxon>Methanosarcinales</taxon>
        <taxon>ANME-2 cluster</taxon>
        <taxon>Candidatus Methanogasteraceae</taxon>
        <taxon>Candidatus Methanogaster</taxon>
    </lineage>
</organism>
<evidence type="ECO:0000313" key="2">
    <source>
        <dbReference type="EMBL" id="QNO44034.1"/>
    </source>
</evidence>
<evidence type="ECO:0000313" key="1">
    <source>
        <dbReference type="EMBL" id="QNO43431.1"/>
    </source>
</evidence>
<accession>A0A7G9Y5Z7</accession>
<dbReference type="AlphaFoldDB" id="A0A7G9Y5Z7"/>
<gene>
    <name evidence="2" type="ORF">JGGIPCKB_00007</name>
    <name evidence="1" type="ORF">MJEPJOLK_00005</name>
</gene>
<reference evidence="1" key="1">
    <citation type="submission" date="2020-06" db="EMBL/GenBank/DDBJ databases">
        <title>Unique genomic features of the anaerobic methanotrophic archaea.</title>
        <authorList>
            <person name="Chadwick G.L."/>
            <person name="Skennerton C.T."/>
            <person name="Laso-Perez R."/>
            <person name="Leu A.O."/>
            <person name="Speth D.R."/>
            <person name="Yu H."/>
            <person name="Morgan-Lang C."/>
            <person name="Hatzenpichler R."/>
            <person name="Goudeau D."/>
            <person name="Malmstrom R."/>
            <person name="Brazelton W.J."/>
            <person name="Woyke T."/>
            <person name="Hallam S.J."/>
            <person name="Tyson G.W."/>
            <person name="Wegener G."/>
            <person name="Boetius A."/>
            <person name="Orphan V."/>
        </authorList>
    </citation>
    <scope>NUCLEOTIDE SEQUENCE</scope>
</reference>